<dbReference type="OrthoDB" id="3357519at2759"/>
<gene>
    <name evidence="2" type="ORF">EXIGLDRAFT_764011</name>
</gene>
<dbReference type="InterPro" id="IPR032675">
    <property type="entry name" value="LRR_dom_sf"/>
</dbReference>
<feature type="domain" description="F-box" evidence="1">
    <location>
        <begin position="40"/>
        <end position="87"/>
    </location>
</feature>
<evidence type="ECO:0000259" key="1">
    <source>
        <dbReference type="PROSITE" id="PS50181"/>
    </source>
</evidence>
<dbReference type="PROSITE" id="PS50181">
    <property type="entry name" value="FBOX"/>
    <property type="match status" value="1"/>
</dbReference>
<proteinExistence type="predicted"/>
<organism evidence="2 3">
    <name type="scientific">Exidia glandulosa HHB12029</name>
    <dbReference type="NCBI Taxonomy" id="1314781"/>
    <lineage>
        <taxon>Eukaryota</taxon>
        <taxon>Fungi</taxon>
        <taxon>Dikarya</taxon>
        <taxon>Basidiomycota</taxon>
        <taxon>Agaricomycotina</taxon>
        <taxon>Agaricomycetes</taxon>
        <taxon>Auriculariales</taxon>
        <taxon>Exidiaceae</taxon>
        <taxon>Exidia</taxon>
    </lineage>
</organism>
<dbReference type="AlphaFoldDB" id="A0A165LKG6"/>
<accession>A0A165LKG6</accession>
<dbReference type="SMART" id="SM00256">
    <property type="entry name" value="FBOX"/>
    <property type="match status" value="1"/>
</dbReference>
<dbReference type="InterPro" id="IPR036047">
    <property type="entry name" value="F-box-like_dom_sf"/>
</dbReference>
<dbReference type="Pfam" id="PF12937">
    <property type="entry name" value="F-box-like"/>
    <property type="match status" value="1"/>
</dbReference>
<dbReference type="EMBL" id="KV425924">
    <property type="protein sequence ID" value="KZV97974.1"/>
    <property type="molecule type" value="Genomic_DNA"/>
</dbReference>
<name>A0A165LKG6_EXIGL</name>
<sequence>MDTPATLLTYDAHLRQLTVFVPEHKKRRYPAESSANTPFPGPVYRLPNEMLASVLEYLSLRDALSASTVCQWWRDVSLATPLLWTCVRISSPTPESDADAADYGDHALPARFSGVSALSLEHARSWLDRSKSLPITIYVELHASSRKKWSKKLAKLLSHYMPRVTALHIVGRGTWRVTKAVLSAILPHATKLTAFSVNCDTNGGDANFASIAALVGAPAALGRLQCLTIGRELRWRASDLETNRFTALQALELSIDDIPRNLLQDNLHRLRPSRSCRGPSSSCYGTRATALAERVIASDFPPFYPDENTSGRP</sequence>
<evidence type="ECO:0000313" key="2">
    <source>
        <dbReference type="EMBL" id="KZV97974.1"/>
    </source>
</evidence>
<dbReference type="InParanoid" id="A0A165LKG6"/>
<dbReference type="InterPro" id="IPR001810">
    <property type="entry name" value="F-box_dom"/>
</dbReference>
<keyword evidence="3" id="KW-1185">Reference proteome</keyword>
<dbReference type="Gene3D" id="3.80.10.10">
    <property type="entry name" value="Ribonuclease Inhibitor"/>
    <property type="match status" value="1"/>
</dbReference>
<evidence type="ECO:0000313" key="3">
    <source>
        <dbReference type="Proteomes" id="UP000077266"/>
    </source>
</evidence>
<protein>
    <recommendedName>
        <fullName evidence="1">F-box domain-containing protein</fullName>
    </recommendedName>
</protein>
<dbReference type="Proteomes" id="UP000077266">
    <property type="component" value="Unassembled WGS sequence"/>
</dbReference>
<reference evidence="2 3" key="1">
    <citation type="journal article" date="2016" name="Mol. Biol. Evol.">
        <title>Comparative Genomics of Early-Diverging Mushroom-Forming Fungi Provides Insights into the Origins of Lignocellulose Decay Capabilities.</title>
        <authorList>
            <person name="Nagy L.G."/>
            <person name="Riley R."/>
            <person name="Tritt A."/>
            <person name="Adam C."/>
            <person name="Daum C."/>
            <person name="Floudas D."/>
            <person name="Sun H."/>
            <person name="Yadav J.S."/>
            <person name="Pangilinan J."/>
            <person name="Larsson K.H."/>
            <person name="Matsuura K."/>
            <person name="Barry K."/>
            <person name="Labutti K."/>
            <person name="Kuo R."/>
            <person name="Ohm R.A."/>
            <person name="Bhattacharya S.S."/>
            <person name="Shirouzu T."/>
            <person name="Yoshinaga Y."/>
            <person name="Martin F.M."/>
            <person name="Grigoriev I.V."/>
            <person name="Hibbett D.S."/>
        </authorList>
    </citation>
    <scope>NUCLEOTIDE SEQUENCE [LARGE SCALE GENOMIC DNA]</scope>
    <source>
        <strain evidence="2 3">HHB12029</strain>
    </source>
</reference>
<dbReference type="SUPFAM" id="SSF81383">
    <property type="entry name" value="F-box domain"/>
    <property type="match status" value="1"/>
</dbReference>